<accession>A0A0A8ZSV2</accession>
<organism evidence="1">
    <name type="scientific">Arundo donax</name>
    <name type="common">Giant reed</name>
    <name type="synonym">Donax arundinaceus</name>
    <dbReference type="NCBI Taxonomy" id="35708"/>
    <lineage>
        <taxon>Eukaryota</taxon>
        <taxon>Viridiplantae</taxon>
        <taxon>Streptophyta</taxon>
        <taxon>Embryophyta</taxon>
        <taxon>Tracheophyta</taxon>
        <taxon>Spermatophyta</taxon>
        <taxon>Magnoliopsida</taxon>
        <taxon>Liliopsida</taxon>
        <taxon>Poales</taxon>
        <taxon>Poaceae</taxon>
        <taxon>PACMAD clade</taxon>
        <taxon>Arundinoideae</taxon>
        <taxon>Arundineae</taxon>
        <taxon>Arundo</taxon>
    </lineage>
</organism>
<sequence length="55" mass="6361">MHKPRPMWAVKCHTLLVDDPWMHIISKCTHYTQPMLKELYPIPSSSSTTSNSSFT</sequence>
<name>A0A0A8ZSV2_ARUDO</name>
<protein>
    <submittedName>
        <fullName evidence="1">Uncharacterized protein</fullName>
    </submittedName>
</protein>
<reference evidence="1" key="1">
    <citation type="submission" date="2014-09" db="EMBL/GenBank/DDBJ databases">
        <authorList>
            <person name="Magalhaes I.L.F."/>
            <person name="Oliveira U."/>
            <person name="Santos F.R."/>
            <person name="Vidigal T.H.D.A."/>
            <person name="Brescovit A.D."/>
            <person name="Santos A.J."/>
        </authorList>
    </citation>
    <scope>NUCLEOTIDE SEQUENCE</scope>
    <source>
        <tissue evidence="1">Shoot tissue taken approximately 20 cm above the soil surface</tissue>
    </source>
</reference>
<evidence type="ECO:0000313" key="1">
    <source>
        <dbReference type="EMBL" id="JAD39850.1"/>
    </source>
</evidence>
<dbReference type="EMBL" id="GBRH01258045">
    <property type="protein sequence ID" value="JAD39850.1"/>
    <property type="molecule type" value="Transcribed_RNA"/>
</dbReference>
<proteinExistence type="predicted"/>
<reference evidence="1" key="2">
    <citation type="journal article" date="2015" name="Data Brief">
        <title>Shoot transcriptome of the giant reed, Arundo donax.</title>
        <authorList>
            <person name="Barrero R.A."/>
            <person name="Guerrero F.D."/>
            <person name="Moolhuijzen P."/>
            <person name="Goolsby J.A."/>
            <person name="Tidwell J."/>
            <person name="Bellgard S.E."/>
            <person name="Bellgard M.I."/>
        </authorList>
    </citation>
    <scope>NUCLEOTIDE SEQUENCE</scope>
    <source>
        <tissue evidence="1">Shoot tissue taken approximately 20 cm above the soil surface</tissue>
    </source>
</reference>
<dbReference type="AlphaFoldDB" id="A0A0A8ZSV2"/>